<comment type="subcellular location">
    <subcellularLocation>
        <location evidence="1">Cytoplasm</location>
    </subcellularLocation>
</comment>
<dbReference type="InParanoid" id="A0A024FYS8"/>
<dbReference type="EMBL" id="CAIX01000001">
    <property type="protein sequence ID" value="CCI39219.1"/>
    <property type="molecule type" value="Genomic_DNA"/>
</dbReference>
<dbReference type="OrthoDB" id="61815at2759"/>
<dbReference type="GO" id="GO:0005829">
    <property type="term" value="C:cytosol"/>
    <property type="evidence" value="ECO:0007669"/>
    <property type="project" value="TreeGrafter"/>
</dbReference>
<feature type="compositionally biased region" description="Polar residues" evidence="6">
    <location>
        <begin position="34"/>
        <end position="44"/>
    </location>
</feature>
<dbReference type="Gene3D" id="3.40.50.300">
    <property type="entry name" value="P-loop containing nucleotide triphosphate hydrolases"/>
    <property type="match status" value="1"/>
</dbReference>
<feature type="region of interest" description="Disordered" evidence="6">
    <location>
        <begin position="33"/>
        <end position="59"/>
    </location>
</feature>
<comment type="caution">
    <text evidence="8">The sequence shown here is derived from an EMBL/GenBank/DDBJ whole genome shotgun (WGS) entry which is preliminary data.</text>
</comment>
<dbReference type="AlphaFoldDB" id="A0A024FYS8"/>
<feature type="non-terminal residue" evidence="8">
    <location>
        <position position="1"/>
    </location>
</feature>
<name>A0A024FYS8_9STRA</name>
<proteinExistence type="predicted"/>
<dbReference type="InterPro" id="IPR006073">
    <property type="entry name" value="GTP-bd"/>
</dbReference>
<keyword evidence="3" id="KW-0547">Nucleotide-binding</keyword>
<feature type="compositionally biased region" description="Basic residues" evidence="6">
    <location>
        <begin position="562"/>
        <end position="573"/>
    </location>
</feature>
<dbReference type="SUPFAM" id="SSF52540">
    <property type="entry name" value="P-loop containing nucleoside triphosphate hydrolases"/>
    <property type="match status" value="1"/>
</dbReference>
<dbReference type="InterPro" id="IPR043358">
    <property type="entry name" value="GNL1-like"/>
</dbReference>
<reference evidence="8 9" key="1">
    <citation type="submission" date="2012-05" db="EMBL/GenBank/DDBJ databases">
        <title>Recombination and specialization in a pathogen metapopulation.</title>
        <authorList>
            <person name="Gardiner A."/>
            <person name="Kemen E."/>
            <person name="Schultz-Larsen T."/>
            <person name="MacLean D."/>
            <person name="Van Oosterhout C."/>
            <person name="Jones J.D.G."/>
        </authorList>
    </citation>
    <scope>NUCLEOTIDE SEQUENCE [LARGE SCALE GENOMIC DNA]</scope>
    <source>
        <strain evidence="8 9">Ac Nc2</strain>
    </source>
</reference>
<evidence type="ECO:0000256" key="1">
    <source>
        <dbReference type="ARBA" id="ARBA00004496"/>
    </source>
</evidence>
<evidence type="ECO:0000259" key="7">
    <source>
        <dbReference type="PROSITE" id="PS51721"/>
    </source>
</evidence>
<accession>A0A024FYS8</accession>
<feature type="region of interest" description="Disordered" evidence="6">
    <location>
        <begin position="562"/>
        <end position="611"/>
    </location>
</feature>
<dbReference type="PROSITE" id="PS51721">
    <property type="entry name" value="G_CP"/>
    <property type="match status" value="1"/>
</dbReference>
<dbReference type="InterPro" id="IPR030378">
    <property type="entry name" value="G_CP_dom"/>
</dbReference>
<protein>
    <recommendedName>
        <fullName evidence="7">CP-type G domain-containing protein</fullName>
    </recommendedName>
</protein>
<organism evidence="8 9">
    <name type="scientific">Albugo candida</name>
    <dbReference type="NCBI Taxonomy" id="65357"/>
    <lineage>
        <taxon>Eukaryota</taxon>
        <taxon>Sar</taxon>
        <taxon>Stramenopiles</taxon>
        <taxon>Oomycota</taxon>
        <taxon>Peronosporomycetes</taxon>
        <taxon>Albuginales</taxon>
        <taxon>Albuginaceae</taxon>
        <taxon>Albugo</taxon>
    </lineage>
</organism>
<keyword evidence="9" id="KW-1185">Reference proteome</keyword>
<dbReference type="Proteomes" id="UP000053237">
    <property type="component" value="Unassembled WGS sequence"/>
</dbReference>
<gene>
    <name evidence="8" type="ORF">BN9_000020</name>
</gene>
<keyword evidence="5" id="KW-0342">GTP-binding</keyword>
<keyword evidence="4" id="KW-0378">Hydrolase</keyword>
<keyword evidence="2" id="KW-0963">Cytoplasm</keyword>
<dbReference type="InterPro" id="IPR027417">
    <property type="entry name" value="P-loop_NTPase"/>
</dbReference>
<evidence type="ECO:0000313" key="8">
    <source>
        <dbReference type="EMBL" id="CCI39219.1"/>
    </source>
</evidence>
<evidence type="ECO:0000313" key="9">
    <source>
        <dbReference type="Proteomes" id="UP000053237"/>
    </source>
</evidence>
<evidence type="ECO:0000256" key="5">
    <source>
        <dbReference type="ARBA" id="ARBA00023134"/>
    </source>
</evidence>
<evidence type="ECO:0000256" key="3">
    <source>
        <dbReference type="ARBA" id="ARBA00022741"/>
    </source>
</evidence>
<dbReference type="PANTHER" id="PTHR45709">
    <property type="entry name" value="LARGE SUBUNIT GTPASE 1 HOMOLOG-RELATED"/>
    <property type="match status" value="1"/>
</dbReference>
<dbReference type="GO" id="GO:0005525">
    <property type="term" value="F:GTP binding"/>
    <property type="evidence" value="ECO:0007669"/>
    <property type="project" value="UniProtKB-KW"/>
</dbReference>
<dbReference type="FunCoup" id="A0A024FYS8">
    <property type="interactions" value="440"/>
</dbReference>
<sequence length="611" mass="68692">SIFRKSNDANFCWQVSMSSKKHSHGLGKALIKAQRSSGKQSNVKAQGVGKHVSTRDGGNASNALTSYIEGSSLDDFLATAVLADREFSAIRDRTVLLELGAQPVNASGNRNLETTSPEIPKMSFSELKVPRRPAWDAKMSAEELNLHEREAFLDWRREIARMESTTGSEVTPFEKNLEVWRQLWHVRERSDVLIQIVDARNPLFYRSKDLDNYAYEEHGTLRTLLLVNKSDFLTSEQRSKWLAHFKKENILSIFFSAKLAQDEIDDQIKTDRENVVDPEENIAIKSDTPVPEDPIKILSRLELLDYLHGIAGEILEVVGTRDRDKGLIKFGMVGYPNVGKSSVINSLLGASTHSHKIQRVAVGATPGKTKHFQTLILSDKIMLCDCPGLVFPSFVNSKAEMYCCGVLPISQLRHHVAPCQLMCQRIPKLVFDRTYGIKVPLLSKLSKETDPVDVYLLLETYARYRGYTTTGKGGPDTSRAARDLLRDYVNGKLLYCHPPPEAINEEAFDPHAIASQRFGQQARDENDSQTESDHDVDIMQEGMDCINFDVAVGPKVELSKRLRRHGRKGRKGRDKNPYEQTDDHVGVTVVPMNAGGKKNRRREKFMAIASQ</sequence>
<dbReference type="STRING" id="65357.A0A024FYS8"/>
<dbReference type="CDD" id="cd01857">
    <property type="entry name" value="HSR1_MMR1"/>
    <property type="match status" value="1"/>
</dbReference>
<dbReference type="PANTHER" id="PTHR45709:SF2">
    <property type="entry name" value="LARGE SUBUNIT GTPASE 1 HOMOLOG"/>
    <property type="match status" value="1"/>
</dbReference>
<feature type="domain" description="CP-type G" evidence="7">
    <location>
        <begin position="180"/>
        <end position="392"/>
    </location>
</feature>
<feature type="compositionally biased region" description="Basic and acidic residues" evidence="6">
    <location>
        <begin position="574"/>
        <end position="585"/>
    </location>
</feature>
<evidence type="ECO:0000256" key="6">
    <source>
        <dbReference type="SAM" id="MobiDB-lite"/>
    </source>
</evidence>
<dbReference type="Pfam" id="PF01926">
    <property type="entry name" value="MMR_HSR1"/>
    <property type="match status" value="1"/>
</dbReference>
<dbReference type="GO" id="GO:0003924">
    <property type="term" value="F:GTPase activity"/>
    <property type="evidence" value="ECO:0007669"/>
    <property type="project" value="InterPro"/>
</dbReference>
<evidence type="ECO:0000256" key="4">
    <source>
        <dbReference type="ARBA" id="ARBA00022801"/>
    </source>
</evidence>
<evidence type="ECO:0000256" key="2">
    <source>
        <dbReference type="ARBA" id="ARBA00022490"/>
    </source>
</evidence>